<evidence type="ECO:0000256" key="1">
    <source>
        <dbReference type="SAM" id="MobiDB-lite"/>
    </source>
</evidence>
<comment type="caution">
    <text evidence="3">The sequence shown here is derived from an EMBL/GenBank/DDBJ whole genome shotgun (WGS) entry which is preliminary data.</text>
</comment>
<keyword evidence="2" id="KW-0812">Transmembrane</keyword>
<feature type="transmembrane region" description="Helical" evidence="2">
    <location>
        <begin position="57"/>
        <end position="81"/>
    </location>
</feature>
<dbReference type="AlphaFoldDB" id="A0A9W6WCB0"/>
<evidence type="ECO:0000256" key="2">
    <source>
        <dbReference type="SAM" id="Phobius"/>
    </source>
</evidence>
<protein>
    <recommendedName>
        <fullName evidence="5">DUF1453 domain-containing protein</fullName>
    </recommendedName>
</protein>
<evidence type="ECO:0000313" key="3">
    <source>
        <dbReference type="EMBL" id="GLZ80903.1"/>
    </source>
</evidence>
<dbReference type="RefSeq" id="WP_285666186.1">
    <property type="nucleotide sequence ID" value="NZ_BSTX01000004.1"/>
</dbReference>
<feature type="region of interest" description="Disordered" evidence="1">
    <location>
        <begin position="153"/>
        <end position="191"/>
    </location>
</feature>
<keyword evidence="2" id="KW-1133">Transmembrane helix</keyword>
<proteinExistence type="predicted"/>
<keyword evidence="4" id="KW-1185">Reference proteome</keyword>
<dbReference type="Proteomes" id="UP001165079">
    <property type="component" value="Unassembled WGS sequence"/>
</dbReference>
<evidence type="ECO:0008006" key="5">
    <source>
        <dbReference type="Google" id="ProtNLM"/>
    </source>
</evidence>
<name>A0A9W6WCB0_9ACTN</name>
<keyword evidence="2" id="KW-0472">Membrane</keyword>
<reference evidence="3" key="1">
    <citation type="submission" date="2023-03" db="EMBL/GenBank/DDBJ databases">
        <title>Actinorhabdospora filicis NBRC 111898.</title>
        <authorList>
            <person name="Ichikawa N."/>
            <person name="Sato H."/>
            <person name="Tonouchi N."/>
        </authorList>
    </citation>
    <scope>NUCLEOTIDE SEQUENCE</scope>
    <source>
        <strain evidence="3">NBRC 111898</strain>
    </source>
</reference>
<feature type="transmembrane region" description="Helical" evidence="2">
    <location>
        <begin position="93"/>
        <end position="114"/>
    </location>
</feature>
<evidence type="ECO:0000313" key="4">
    <source>
        <dbReference type="Proteomes" id="UP001165079"/>
    </source>
</evidence>
<accession>A0A9W6WCB0</accession>
<dbReference type="EMBL" id="BSTX01000004">
    <property type="protein sequence ID" value="GLZ80903.1"/>
    <property type="molecule type" value="Genomic_DNA"/>
</dbReference>
<feature type="compositionally biased region" description="Pro residues" evidence="1">
    <location>
        <begin position="178"/>
        <end position="191"/>
    </location>
</feature>
<sequence length="191" mass="20419">MSWWMTALIVVAVIALIVKRFRGEPLNARDLCGPPVILCGIAVYELTKLDLVDARDIAWIVGGGLLGVVMGAIRGGTLVLFRREGVLWQKYTAGTVVVWVLSLAVNGGFGLLATKVGGMHAEARQMTLSIGVGLLGEMLVVGARALRSGVPFAPEKRDSPASALLQSFRSSGERRPAPQNPPVPAPPRDRW</sequence>
<gene>
    <name evidence="3" type="ORF">Afil01_57100</name>
</gene>
<organism evidence="3 4">
    <name type="scientific">Actinorhabdospora filicis</name>
    <dbReference type="NCBI Taxonomy" id="1785913"/>
    <lineage>
        <taxon>Bacteria</taxon>
        <taxon>Bacillati</taxon>
        <taxon>Actinomycetota</taxon>
        <taxon>Actinomycetes</taxon>
        <taxon>Micromonosporales</taxon>
        <taxon>Micromonosporaceae</taxon>
        <taxon>Actinorhabdospora</taxon>
    </lineage>
</organism>